<dbReference type="Proteomes" id="UP000010475">
    <property type="component" value="Chromosome"/>
</dbReference>
<organism evidence="2 3">
    <name type="scientific">Cylindrospermum stagnale PCC 7417</name>
    <dbReference type="NCBI Taxonomy" id="56107"/>
    <lineage>
        <taxon>Bacteria</taxon>
        <taxon>Bacillati</taxon>
        <taxon>Cyanobacteriota</taxon>
        <taxon>Cyanophyceae</taxon>
        <taxon>Nostocales</taxon>
        <taxon>Nostocaceae</taxon>
        <taxon>Cylindrospermum</taxon>
    </lineage>
</organism>
<accession>K9WZ98</accession>
<name>K9WZ98_9NOST</name>
<dbReference type="EMBL" id="CP003642">
    <property type="protein sequence ID" value="AFZ25538.1"/>
    <property type="molecule type" value="Genomic_DNA"/>
</dbReference>
<gene>
    <name evidence="2" type="ORF">Cylst_3388</name>
</gene>
<evidence type="ECO:0000313" key="3">
    <source>
        <dbReference type="Proteomes" id="UP000010475"/>
    </source>
</evidence>
<keyword evidence="1" id="KW-0812">Transmembrane</keyword>
<dbReference type="RefSeq" id="WP_015208786.1">
    <property type="nucleotide sequence ID" value="NC_019757.1"/>
</dbReference>
<keyword evidence="1" id="KW-1133">Transmembrane helix</keyword>
<reference evidence="2 3" key="1">
    <citation type="submission" date="2012-06" db="EMBL/GenBank/DDBJ databases">
        <title>Finished chromosome of genome of Cylindrospermum stagnale PCC 7417.</title>
        <authorList>
            <consortium name="US DOE Joint Genome Institute"/>
            <person name="Gugger M."/>
            <person name="Coursin T."/>
            <person name="Rippka R."/>
            <person name="Tandeau De Marsac N."/>
            <person name="Huntemann M."/>
            <person name="Wei C.-L."/>
            <person name="Han J."/>
            <person name="Detter J.C."/>
            <person name="Han C."/>
            <person name="Tapia R."/>
            <person name="Chen A."/>
            <person name="Kyrpides N."/>
            <person name="Mavromatis K."/>
            <person name="Markowitz V."/>
            <person name="Szeto E."/>
            <person name="Ivanova N."/>
            <person name="Pagani I."/>
            <person name="Pati A."/>
            <person name="Goodwin L."/>
            <person name="Nordberg H.P."/>
            <person name="Cantor M.N."/>
            <person name="Hua S.X."/>
            <person name="Woyke T."/>
            <person name="Kerfeld C.A."/>
        </authorList>
    </citation>
    <scope>NUCLEOTIDE SEQUENCE [LARGE SCALE GENOMIC DNA]</scope>
    <source>
        <strain evidence="2 3">PCC 7417</strain>
    </source>
</reference>
<feature type="transmembrane region" description="Helical" evidence="1">
    <location>
        <begin position="7"/>
        <end position="29"/>
    </location>
</feature>
<evidence type="ECO:0000313" key="2">
    <source>
        <dbReference type="EMBL" id="AFZ25538.1"/>
    </source>
</evidence>
<sequence>MKTLRKFFFFGMQHTILLWIDLIVVVASVGCNLNRADSSGNKMVDATVQEGWTITVTGEVMRLHKTNVDKSGRHPKYMVQIQMKVESVDDAGAGIELESPILLQGRETEVVNYLKRLPTVGERLVVQSYGLEKRPRLLPINGAKFASLK</sequence>
<evidence type="ECO:0000256" key="1">
    <source>
        <dbReference type="SAM" id="Phobius"/>
    </source>
</evidence>
<keyword evidence="3" id="KW-1185">Reference proteome</keyword>
<protein>
    <submittedName>
        <fullName evidence="2">Uncharacterized protein</fullName>
    </submittedName>
</protein>
<dbReference type="AlphaFoldDB" id="K9WZ98"/>
<keyword evidence="1" id="KW-0472">Membrane</keyword>
<dbReference type="KEGG" id="csg:Cylst_3388"/>
<dbReference type="HOGENOM" id="CLU_1746605_0_0_3"/>
<proteinExistence type="predicted"/>